<proteinExistence type="predicted"/>
<dbReference type="EMBL" id="KN817522">
    <property type="protein sequence ID" value="KJA28244.1"/>
    <property type="molecule type" value="Genomic_DNA"/>
</dbReference>
<evidence type="ECO:0000313" key="2">
    <source>
        <dbReference type="EMBL" id="KJA28244.1"/>
    </source>
</evidence>
<reference evidence="3" key="1">
    <citation type="submission" date="2014-04" db="EMBL/GenBank/DDBJ databases">
        <title>Evolutionary Origins and Diversification of the Mycorrhizal Mutualists.</title>
        <authorList>
            <consortium name="DOE Joint Genome Institute"/>
            <consortium name="Mycorrhizal Genomics Consortium"/>
            <person name="Kohler A."/>
            <person name="Kuo A."/>
            <person name="Nagy L.G."/>
            <person name="Floudas D."/>
            <person name="Copeland A."/>
            <person name="Barry K.W."/>
            <person name="Cichocki N."/>
            <person name="Veneault-Fourrey C."/>
            <person name="LaButti K."/>
            <person name="Lindquist E.A."/>
            <person name="Lipzen A."/>
            <person name="Lundell T."/>
            <person name="Morin E."/>
            <person name="Murat C."/>
            <person name="Riley R."/>
            <person name="Ohm R."/>
            <person name="Sun H."/>
            <person name="Tunlid A."/>
            <person name="Henrissat B."/>
            <person name="Grigoriev I.V."/>
            <person name="Hibbett D.S."/>
            <person name="Martin F."/>
        </authorList>
    </citation>
    <scope>NUCLEOTIDE SEQUENCE [LARGE SCALE GENOMIC DNA]</scope>
    <source>
        <strain evidence="3">FD-334 SS-4</strain>
    </source>
</reference>
<feature type="region of interest" description="Disordered" evidence="1">
    <location>
        <begin position="92"/>
        <end position="118"/>
    </location>
</feature>
<dbReference type="Proteomes" id="UP000054270">
    <property type="component" value="Unassembled WGS sequence"/>
</dbReference>
<feature type="region of interest" description="Disordered" evidence="1">
    <location>
        <begin position="54"/>
        <end position="75"/>
    </location>
</feature>
<gene>
    <name evidence="2" type="ORF">HYPSUDRAFT_197746</name>
</gene>
<keyword evidence="3" id="KW-1185">Reference proteome</keyword>
<evidence type="ECO:0000256" key="1">
    <source>
        <dbReference type="SAM" id="MobiDB-lite"/>
    </source>
</evidence>
<evidence type="ECO:0000313" key="3">
    <source>
        <dbReference type="Proteomes" id="UP000054270"/>
    </source>
</evidence>
<accession>A0A0D2PBL7</accession>
<organism evidence="2 3">
    <name type="scientific">Hypholoma sublateritium (strain FD-334 SS-4)</name>
    <dbReference type="NCBI Taxonomy" id="945553"/>
    <lineage>
        <taxon>Eukaryota</taxon>
        <taxon>Fungi</taxon>
        <taxon>Dikarya</taxon>
        <taxon>Basidiomycota</taxon>
        <taxon>Agaricomycotina</taxon>
        <taxon>Agaricomycetes</taxon>
        <taxon>Agaricomycetidae</taxon>
        <taxon>Agaricales</taxon>
        <taxon>Agaricineae</taxon>
        <taxon>Strophariaceae</taxon>
        <taxon>Hypholoma</taxon>
    </lineage>
</organism>
<feature type="region of interest" description="Disordered" evidence="1">
    <location>
        <begin position="1"/>
        <end position="40"/>
    </location>
</feature>
<sequence>MVYHARRSYPPRASLDDISASGLSRPAHPELATTRPVRYPASYPLLTTAAPCRSHSFDATSHPQPPSVPTLPQPVARTSQVSVLAVLIAATRNRRSAQHEPMTPSSQSSSRAACAPAA</sequence>
<name>A0A0D2PBL7_HYPSF</name>
<protein>
    <submittedName>
        <fullName evidence="2">Uncharacterized protein</fullName>
    </submittedName>
</protein>
<dbReference type="AlphaFoldDB" id="A0A0D2PBL7"/>
<feature type="compositionally biased region" description="Pro residues" evidence="1">
    <location>
        <begin position="63"/>
        <end position="72"/>
    </location>
</feature>